<evidence type="ECO:0000313" key="3">
    <source>
        <dbReference type="Proteomes" id="UP000244892"/>
    </source>
</evidence>
<dbReference type="InterPro" id="IPR036249">
    <property type="entry name" value="Thioredoxin-like_sf"/>
</dbReference>
<feature type="domain" description="Thioredoxin" evidence="1">
    <location>
        <begin position="8"/>
        <end position="160"/>
    </location>
</feature>
<proteinExistence type="predicted"/>
<dbReference type="CDD" id="cd02969">
    <property type="entry name" value="PRX_like1"/>
    <property type="match status" value="1"/>
</dbReference>
<organism evidence="2 3">
    <name type="scientific">Aquabacterium olei</name>
    <dbReference type="NCBI Taxonomy" id="1296669"/>
    <lineage>
        <taxon>Bacteria</taxon>
        <taxon>Pseudomonadati</taxon>
        <taxon>Pseudomonadota</taxon>
        <taxon>Betaproteobacteria</taxon>
        <taxon>Burkholderiales</taxon>
        <taxon>Aquabacterium</taxon>
    </lineage>
</organism>
<dbReference type="PANTHER" id="PTHR43640:SF1">
    <property type="entry name" value="THIOREDOXIN-DEPENDENT PEROXIREDOXIN"/>
    <property type="match status" value="1"/>
</dbReference>
<dbReference type="OrthoDB" id="9809746at2"/>
<dbReference type="InterPro" id="IPR000866">
    <property type="entry name" value="AhpC/TSA"/>
</dbReference>
<sequence length="197" mass="21936">MALTTPIADIGWPAAPFRLLGVDSHYHSLKQLMGRRGTVVAFICNHCPYVQAMMPRLIRDARELATIGVNVIAINPNDADAYPEDSFAAMKQQAKAWDLPFHYLHDETQAVARAYGAVCTPDFFGFDAEMRLQYRGRLDAGRNEPVEEDTPRELFDAMRLVAHLGYGPGEQEASIGCSIKWREPQEAAERGLIQSAT</sequence>
<dbReference type="KEGG" id="aon:DEH84_11925"/>
<gene>
    <name evidence="2" type="ORF">DEH84_11925</name>
</gene>
<dbReference type="EMBL" id="CP029210">
    <property type="protein sequence ID" value="AWI55247.1"/>
    <property type="molecule type" value="Genomic_DNA"/>
</dbReference>
<dbReference type="InterPro" id="IPR013766">
    <property type="entry name" value="Thioredoxin_domain"/>
</dbReference>
<keyword evidence="3" id="KW-1185">Reference proteome</keyword>
<accession>A0A2U8FWH0</accession>
<dbReference type="Pfam" id="PF00578">
    <property type="entry name" value="AhpC-TSA"/>
    <property type="match status" value="1"/>
</dbReference>
<evidence type="ECO:0000313" key="2">
    <source>
        <dbReference type="EMBL" id="AWI55247.1"/>
    </source>
</evidence>
<dbReference type="PANTHER" id="PTHR43640">
    <property type="entry name" value="OS07G0260300 PROTEIN"/>
    <property type="match status" value="1"/>
</dbReference>
<dbReference type="InterPro" id="IPR047262">
    <property type="entry name" value="PRX-like1"/>
</dbReference>
<dbReference type="SUPFAM" id="SSF52833">
    <property type="entry name" value="Thioredoxin-like"/>
    <property type="match status" value="1"/>
</dbReference>
<evidence type="ECO:0000259" key="1">
    <source>
        <dbReference type="PROSITE" id="PS51352"/>
    </source>
</evidence>
<dbReference type="AlphaFoldDB" id="A0A2U8FWH0"/>
<dbReference type="PROSITE" id="PS51352">
    <property type="entry name" value="THIOREDOXIN_2"/>
    <property type="match status" value="1"/>
</dbReference>
<dbReference type="Gene3D" id="3.40.30.10">
    <property type="entry name" value="Glutaredoxin"/>
    <property type="match status" value="1"/>
</dbReference>
<dbReference type="GO" id="GO:0016491">
    <property type="term" value="F:oxidoreductase activity"/>
    <property type="evidence" value="ECO:0007669"/>
    <property type="project" value="InterPro"/>
</dbReference>
<reference evidence="2 3" key="1">
    <citation type="submission" date="2018-05" db="EMBL/GenBank/DDBJ databases">
        <title>complete genome sequence of Aquabacterium olei NBRC 110486.</title>
        <authorList>
            <person name="Tang B."/>
            <person name="Chang J."/>
            <person name="Zhang L."/>
            <person name="Yang H."/>
        </authorList>
    </citation>
    <scope>NUCLEOTIDE SEQUENCE [LARGE SCALE GENOMIC DNA]</scope>
    <source>
        <strain evidence="2 3">NBRC 110486</strain>
    </source>
</reference>
<dbReference type="Proteomes" id="UP000244892">
    <property type="component" value="Chromosome"/>
</dbReference>
<dbReference type="RefSeq" id="WP_109038362.1">
    <property type="nucleotide sequence ID" value="NZ_CP029210.1"/>
</dbReference>
<name>A0A2U8FWH0_9BURK</name>
<dbReference type="GO" id="GO:0016209">
    <property type="term" value="F:antioxidant activity"/>
    <property type="evidence" value="ECO:0007669"/>
    <property type="project" value="InterPro"/>
</dbReference>
<protein>
    <submittedName>
        <fullName evidence="2">Thioredoxin family protein</fullName>
    </submittedName>
</protein>